<dbReference type="EMBL" id="AWTV01000008">
    <property type="protein sequence ID" value="KIH89783.1"/>
    <property type="molecule type" value="Genomic_DNA"/>
</dbReference>
<dbReference type="InterPro" id="IPR036778">
    <property type="entry name" value="OHCU_decarboxylase_sf"/>
</dbReference>
<dbReference type="OrthoDB" id="5398391at2759"/>
<name>A0A0C2FFA0_9PEZI</name>
<evidence type="ECO:0000256" key="1">
    <source>
        <dbReference type="ARBA" id="ARBA00022631"/>
    </source>
</evidence>
<reference evidence="3 4" key="1">
    <citation type="journal article" date="2014" name="BMC Genomics">
        <title>Comparative genomics of the major fungal agents of human and animal Sporotrichosis: Sporothrix schenckii and Sporothrix brasiliensis.</title>
        <authorList>
            <person name="Teixeira M.M."/>
            <person name="de Almeida L.G."/>
            <person name="Kubitschek-Barreira P."/>
            <person name="Alves F.L."/>
            <person name="Kioshima E.S."/>
            <person name="Abadio A.K."/>
            <person name="Fernandes L."/>
            <person name="Derengowski L.S."/>
            <person name="Ferreira K.S."/>
            <person name="Souza R.C."/>
            <person name="Ruiz J.C."/>
            <person name="de Andrade N.C."/>
            <person name="Paes H.C."/>
            <person name="Nicola A.M."/>
            <person name="Albuquerque P."/>
            <person name="Gerber A.L."/>
            <person name="Martins V.P."/>
            <person name="Peconick L.D."/>
            <person name="Neto A.V."/>
            <person name="Chaucanez C.B."/>
            <person name="Silva P.A."/>
            <person name="Cunha O.L."/>
            <person name="de Oliveira F.F."/>
            <person name="dos Santos T.C."/>
            <person name="Barros A.L."/>
            <person name="Soares M.A."/>
            <person name="de Oliveira L.M."/>
            <person name="Marini M.M."/>
            <person name="Villalobos-Duno H."/>
            <person name="Cunha M.M."/>
            <person name="de Hoog S."/>
            <person name="da Silveira J.F."/>
            <person name="Henrissat B."/>
            <person name="Nino-Vega G.A."/>
            <person name="Cisalpino P.S."/>
            <person name="Mora-Montes H.M."/>
            <person name="Almeida S.R."/>
            <person name="Stajich J.E."/>
            <person name="Lopes-Bezerra L.M."/>
            <person name="Vasconcelos A.T."/>
            <person name="Felipe M.S."/>
        </authorList>
    </citation>
    <scope>NUCLEOTIDE SEQUENCE [LARGE SCALE GENOMIC DNA]</scope>
    <source>
        <strain evidence="3 4">5110</strain>
    </source>
</reference>
<evidence type="ECO:0000313" key="4">
    <source>
        <dbReference type="Proteomes" id="UP000031575"/>
    </source>
</evidence>
<dbReference type="Pfam" id="PF09349">
    <property type="entry name" value="OHCU_decarbox"/>
    <property type="match status" value="1"/>
</dbReference>
<protein>
    <recommendedName>
        <fullName evidence="2">Oxo-4-hydroxy-4-carboxy-5-ureidoimidazoline decarboxylase domain-containing protein</fullName>
    </recommendedName>
</protein>
<dbReference type="GO" id="GO:0006144">
    <property type="term" value="P:purine nucleobase metabolic process"/>
    <property type="evidence" value="ECO:0007669"/>
    <property type="project" value="UniProtKB-KW"/>
</dbReference>
<dbReference type="PANTHER" id="PTHR37987">
    <property type="entry name" value="CHROMOSOME 9, WHOLE GENOME SHOTGUN SEQUENCE"/>
    <property type="match status" value="1"/>
</dbReference>
<organism evidence="3 4">
    <name type="scientific">Sporothrix brasiliensis 5110</name>
    <dbReference type="NCBI Taxonomy" id="1398154"/>
    <lineage>
        <taxon>Eukaryota</taxon>
        <taxon>Fungi</taxon>
        <taxon>Dikarya</taxon>
        <taxon>Ascomycota</taxon>
        <taxon>Pezizomycotina</taxon>
        <taxon>Sordariomycetes</taxon>
        <taxon>Sordariomycetidae</taxon>
        <taxon>Ophiostomatales</taxon>
        <taxon>Ophiostomataceae</taxon>
        <taxon>Sporothrix</taxon>
    </lineage>
</organism>
<dbReference type="GeneID" id="63674220"/>
<dbReference type="Gene3D" id="1.10.3330.10">
    <property type="entry name" value="Oxo-4-hydroxy-4-carboxy-5-ureidoimidazoline decarboxylase"/>
    <property type="match status" value="1"/>
</dbReference>
<gene>
    <name evidence="3" type="ORF">SPBR_00980</name>
</gene>
<evidence type="ECO:0000259" key="2">
    <source>
        <dbReference type="Pfam" id="PF09349"/>
    </source>
</evidence>
<feature type="domain" description="Oxo-4-hydroxy-4-carboxy-5-ureidoimidazoline decarboxylase" evidence="2">
    <location>
        <begin position="14"/>
        <end position="190"/>
    </location>
</feature>
<dbReference type="Proteomes" id="UP000031575">
    <property type="component" value="Unassembled WGS sequence"/>
</dbReference>
<dbReference type="SUPFAM" id="SSF158694">
    <property type="entry name" value="UraD-Like"/>
    <property type="match status" value="1"/>
</dbReference>
<dbReference type="InterPro" id="IPR018020">
    <property type="entry name" value="OHCU_decarboxylase"/>
</dbReference>
<comment type="caution">
    <text evidence="3">The sequence shown here is derived from an EMBL/GenBank/DDBJ whole genome shotgun (WGS) entry which is preliminary data.</text>
</comment>
<sequence>MASLSLPPIATLASLPVEDITAALDLLFEHSKDLHTLAVPAIRSTASSGGLNSYDDVADTVRTQLLELQNQVATFVDPKPTQAALAAKSKLLNILCAHPRLGAKKVESAQSVAEQAQLNKASANEARLLAALNAEYEAAFPGLVYVVFVNGRSRDEIMENMRARIDRGVYALEEVEAIEAMTCIAKDRANKLTHGGK</sequence>
<dbReference type="VEuPathDB" id="FungiDB:SPBR_00980"/>
<dbReference type="RefSeq" id="XP_040617793.1">
    <property type="nucleotide sequence ID" value="XM_040759299.1"/>
</dbReference>
<proteinExistence type="predicted"/>
<dbReference type="HOGENOM" id="CLU_092522_0_1_1"/>
<evidence type="ECO:0000313" key="3">
    <source>
        <dbReference type="EMBL" id="KIH89783.1"/>
    </source>
</evidence>
<accession>A0A0C2FFA0</accession>
<dbReference type="PANTHER" id="PTHR37987:SF1">
    <property type="entry name" value="OXO-4-HYDROXY-4-CARBOXY-5-UREIDOIMIDAZOLINE DECARBOXYLASE DOMAIN-CONTAINING PROTEIN"/>
    <property type="match status" value="1"/>
</dbReference>
<keyword evidence="4" id="KW-1185">Reference proteome</keyword>
<keyword evidence="1" id="KW-0659">Purine metabolism</keyword>
<dbReference type="AlphaFoldDB" id="A0A0C2FFA0"/>